<protein>
    <submittedName>
        <fullName evidence="3">Type IV secretion system protein VirB11</fullName>
    </submittedName>
</protein>
<comment type="similarity">
    <text evidence="1">Belongs to the GSP E family.</text>
</comment>
<sequence length="353" mass="38101">MHPALPMLGYAMAPLADLFHDRATQDVAVNAPGEVWWRQGGGWSVRQQPELDFQTLESIAMLAGSLRGQDVDERSPLLSTEMPGPAGEGGRSLLRLQAILPPAVPGGSISLTWRRPGNTVAPLDTLPERYRTEGWNAWGQRGAIRQRLSGELLALYDQGDTVGFLTLAMRRKLNIWMCAATGGGKTDLFKSLMAAVPLEERIVTVEDSQELILAQPNAVRLLYSQTGGAAGAAELIAAAMRMRPDRVPVQEIRTGEAAWVYLGGILSGHPGSPTTIHGRTPQEAFRRMFNFCKTAGGNSMADDNLAGMLGDAVDIIIPLRNEAGVFSIKEVWFKDAVLRDGGTPAALLTEHAL</sequence>
<dbReference type="GO" id="GO:0016887">
    <property type="term" value="F:ATP hydrolysis activity"/>
    <property type="evidence" value="ECO:0007669"/>
    <property type="project" value="InterPro"/>
</dbReference>
<evidence type="ECO:0000313" key="4">
    <source>
        <dbReference type="Proteomes" id="UP000223527"/>
    </source>
</evidence>
<dbReference type="Gene3D" id="3.30.450.90">
    <property type="match status" value="1"/>
</dbReference>
<dbReference type="Gene3D" id="3.40.50.300">
    <property type="entry name" value="P-loop containing nucleotide triphosphate hydrolases"/>
    <property type="match status" value="1"/>
</dbReference>
<keyword evidence="4" id="KW-1185">Reference proteome</keyword>
<dbReference type="InterPro" id="IPR050921">
    <property type="entry name" value="T4SS_GSP_E_ATPase"/>
</dbReference>
<dbReference type="Proteomes" id="UP000223527">
    <property type="component" value="Unassembled WGS sequence"/>
</dbReference>
<dbReference type="PANTHER" id="PTHR30486">
    <property type="entry name" value="TWITCHING MOTILITY PROTEIN PILT"/>
    <property type="match status" value="1"/>
</dbReference>
<dbReference type="CDD" id="cd01130">
    <property type="entry name" value="VirB11-like_ATPase"/>
    <property type="match status" value="1"/>
</dbReference>
<proteinExistence type="inferred from homology"/>
<accession>A0A2C7A9Z4</accession>
<name>A0A2C7A9Z4_9PROT</name>
<dbReference type="InterPro" id="IPR001482">
    <property type="entry name" value="T2SS/T4SS_dom"/>
</dbReference>
<evidence type="ECO:0000259" key="2">
    <source>
        <dbReference type="Pfam" id="PF00437"/>
    </source>
</evidence>
<evidence type="ECO:0000313" key="3">
    <source>
        <dbReference type="EMBL" id="PHK93447.1"/>
    </source>
</evidence>
<dbReference type="PANTHER" id="PTHR30486:SF6">
    <property type="entry name" value="TYPE IV PILUS RETRACTATION ATPASE PILT"/>
    <property type="match status" value="1"/>
</dbReference>
<gene>
    <name evidence="3" type="ORF">CR162_18405</name>
</gene>
<feature type="domain" description="Bacterial type II secretion system protein E" evidence="2">
    <location>
        <begin position="163"/>
        <end position="316"/>
    </location>
</feature>
<dbReference type="EMBL" id="PDNU01000046">
    <property type="protein sequence ID" value="PHK93447.1"/>
    <property type="molecule type" value="Genomic_DNA"/>
</dbReference>
<dbReference type="SUPFAM" id="SSF52540">
    <property type="entry name" value="P-loop containing nucleoside triphosphate hydrolases"/>
    <property type="match status" value="1"/>
</dbReference>
<comment type="caution">
    <text evidence="3">The sequence shown here is derived from an EMBL/GenBank/DDBJ whole genome shotgun (WGS) entry which is preliminary data.</text>
</comment>
<reference evidence="3 4" key="1">
    <citation type="submission" date="2017-10" db="EMBL/GenBank/DDBJ databases">
        <authorList>
            <person name="Banno H."/>
            <person name="Chua N.-H."/>
        </authorList>
    </citation>
    <scope>NUCLEOTIDE SEQUENCE [LARGE SCALE GENOMIC DNA]</scope>
    <source>
        <strain evidence="3 4">YW11</strain>
    </source>
</reference>
<dbReference type="OrthoDB" id="9810761at2"/>
<dbReference type="Pfam" id="PF00437">
    <property type="entry name" value="T2SSE"/>
    <property type="match status" value="1"/>
</dbReference>
<evidence type="ECO:0000256" key="1">
    <source>
        <dbReference type="ARBA" id="ARBA00006611"/>
    </source>
</evidence>
<dbReference type="InterPro" id="IPR027417">
    <property type="entry name" value="P-loop_NTPase"/>
</dbReference>
<dbReference type="RefSeq" id="WP_099096992.1">
    <property type="nucleotide sequence ID" value="NZ_PDNU01000046.1"/>
</dbReference>
<dbReference type="AlphaFoldDB" id="A0A2C7A9Z4"/>
<organism evidence="3 4">
    <name type="scientific">Teichococcus rhizosphaerae</name>
    <dbReference type="NCBI Taxonomy" id="1335062"/>
    <lineage>
        <taxon>Bacteria</taxon>
        <taxon>Pseudomonadati</taxon>
        <taxon>Pseudomonadota</taxon>
        <taxon>Alphaproteobacteria</taxon>
        <taxon>Acetobacterales</taxon>
        <taxon>Roseomonadaceae</taxon>
        <taxon>Roseomonas</taxon>
    </lineage>
</organism>